<dbReference type="EMBL" id="BGPR01011460">
    <property type="protein sequence ID" value="GBN51451.1"/>
    <property type="molecule type" value="Genomic_DNA"/>
</dbReference>
<dbReference type="AlphaFoldDB" id="A0A4Y2PJU6"/>
<reference evidence="1 2" key="1">
    <citation type="journal article" date="2019" name="Sci. Rep.">
        <title>Orb-weaving spider Araneus ventricosus genome elucidates the spidroin gene catalogue.</title>
        <authorList>
            <person name="Kono N."/>
            <person name="Nakamura H."/>
            <person name="Ohtoshi R."/>
            <person name="Moran D.A.P."/>
            <person name="Shinohara A."/>
            <person name="Yoshida Y."/>
            <person name="Fujiwara M."/>
            <person name="Mori M."/>
            <person name="Tomita M."/>
            <person name="Arakawa K."/>
        </authorList>
    </citation>
    <scope>NUCLEOTIDE SEQUENCE [LARGE SCALE GENOMIC DNA]</scope>
</reference>
<keyword evidence="2" id="KW-1185">Reference proteome</keyword>
<name>A0A4Y2PJU6_ARAVE</name>
<proteinExistence type="predicted"/>
<evidence type="ECO:0000313" key="2">
    <source>
        <dbReference type="Proteomes" id="UP000499080"/>
    </source>
</evidence>
<evidence type="ECO:0000313" key="1">
    <source>
        <dbReference type="EMBL" id="GBN51451.1"/>
    </source>
</evidence>
<organism evidence="1 2">
    <name type="scientific">Araneus ventricosus</name>
    <name type="common">Orbweaver spider</name>
    <name type="synonym">Epeira ventricosa</name>
    <dbReference type="NCBI Taxonomy" id="182803"/>
    <lineage>
        <taxon>Eukaryota</taxon>
        <taxon>Metazoa</taxon>
        <taxon>Ecdysozoa</taxon>
        <taxon>Arthropoda</taxon>
        <taxon>Chelicerata</taxon>
        <taxon>Arachnida</taxon>
        <taxon>Araneae</taxon>
        <taxon>Araneomorphae</taxon>
        <taxon>Entelegynae</taxon>
        <taxon>Araneoidea</taxon>
        <taxon>Araneidae</taxon>
        <taxon>Araneus</taxon>
    </lineage>
</organism>
<protein>
    <submittedName>
        <fullName evidence="1">Uncharacterized protein</fullName>
    </submittedName>
</protein>
<dbReference type="Proteomes" id="UP000499080">
    <property type="component" value="Unassembled WGS sequence"/>
</dbReference>
<sequence>MFIHSTFFLFFWALDPANICAGSLTALAGLRLWFSACSARETSFPTGSAPSGRRYSDLSVLGVVAGLSRSGSRACSLQTCAAPIWQAGRASAYWFFGYRFRLRPANGSPACHPPVRISRSGSSPTPPFWRRATASIGRATPASLSHGSGDRRCGMPWRRKSCFRAAGEYLRFLAPPGSGCAIRAIAVMVRRGSVAPLARGSARFSLLFCSAYTGC</sequence>
<accession>A0A4Y2PJU6</accession>
<gene>
    <name evidence="1" type="ORF">AVEN_106230_1</name>
</gene>
<comment type="caution">
    <text evidence="1">The sequence shown here is derived from an EMBL/GenBank/DDBJ whole genome shotgun (WGS) entry which is preliminary data.</text>
</comment>